<accession>A0A0X8X0H8</accession>
<sequence length="174" mass="20310">MRSLLSNLNARLIVINLVAFWLFFYAFQTLAFLHDYNFLYLQSERMARLNLPARRASDMNFIKQAGNFGLVAAYVISWFVAYKKDWHWLNGVISFIITFTLCFFGWFGWSFLHGIFQVPEKLFAPNSIWGYLISGLIMIGLGLLVLLSKRVISFIEKPKLKEDARGKKKPKRTR</sequence>
<protein>
    <submittedName>
        <fullName evidence="1">Uncharacterized protein</fullName>
    </submittedName>
</protein>
<evidence type="ECO:0000313" key="2">
    <source>
        <dbReference type="Proteomes" id="UP000218263"/>
    </source>
</evidence>
<dbReference type="Proteomes" id="UP000218263">
    <property type="component" value="Chromosome"/>
</dbReference>
<dbReference type="KEGG" id="mgot:MgSA37_01734"/>
<keyword evidence="2" id="KW-1185">Reference proteome</keyword>
<name>A0A0X8X0H8_9SPHI</name>
<gene>
    <name evidence="1" type="ORF">MgSA37_01734</name>
</gene>
<reference evidence="1 2" key="1">
    <citation type="submission" date="2015-12" db="EMBL/GenBank/DDBJ databases">
        <title>Genome sequence of Mucilaginibacter gotjawali.</title>
        <authorList>
            <person name="Lee J.S."/>
            <person name="Lee K.C."/>
            <person name="Kim K.K."/>
            <person name="Lee B.W."/>
        </authorList>
    </citation>
    <scope>NUCLEOTIDE SEQUENCE [LARGE SCALE GENOMIC DNA]</scope>
    <source>
        <strain evidence="1 2">SA3-7</strain>
    </source>
</reference>
<evidence type="ECO:0000313" key="1">
    <source>
        <dbReference type="EMBL" id="BAU53565.1"/>
    </source>
</evidence>
<dbReference type="RefSeq" id="WP_096351179.1">
    <property type="nucleotide sequence ID" value="NZ_AP017313.1"/>
</dbReference>
<dbReference type="AlphaFoldDB" id="A0A0X8X0H8"/>
<dbReference type="EMBL" id="AP017313">
    <property type="protein sequence ID" value="BAU53565.1"/>
    <property type="molecule type" value="Genomic_DNA"/>
</dbReference>
<proteinExistence type="predicted"/>
<organism evidence="1 2">
    <name type="scientific">Mucilaginibacter gotjawali</name>
    <dbReference type="NCBI Taxonomy" id="1550579"/>
    <lineage>
        <taxon>Bacteria</taxon>
        <taxon>Pseudomonadati</taxon>
        <taxon>Bacteroidota</taxon>
        <taxon>Sphingobacteriia</taxon>
        <taxon>Sphingobacteriales</taxon>
        <taxon>Sphingobacteriaceae</taxon>
        <taxon>Mucilaginibacter</taxon>
    </lineage>
</organism>
<dbReference type="OrthoDB" id="1495153at2"/>